<name>A0A9D3NGJ1_9TELE</name>
<keyword evidence="5" id="KW-0378">Hydrolase</keyword>
<sequence length="617" mass="71166">MERAVGMFFSAVHFLSLMWVVHATLIEAPATDQSGPQCVNWGVYERKAVRVYEGEAGRIHCPLFSHPKLYNYAQIQSTGHTLLWYKHTQELEEPVDLSLPKFVKQRDALWIQPASMQDTGEYICILRNMSSCVKIGVRLDVVPRKGDCDHTLQIYVKVPMLSNFTLRCPNLQHLPNKTHKVIWYYNCEHGFIDHSFREMDGDDVIINQMFVLYEGPYTCVVIYQSNGHTLNYTHTINLRAMSNLGHKEPKIMNPTSKEIYTVIVGKNAKLVCRAFLPYLDEEQQVWWSINNKTLEELSEPRYTSPAFQVLIDDHGDQTVERVLNVSPFKEEDLHKEFRCSVQNSKGFDSRDATLKEEVYVPSVELGCGLGVTLVLALLLFVLYRVFWLEVHLLYRSWFGTDERDRDDKEYDVYISYARNTEEEEFVMTTLRRVLEAEFGYTVCIFDRDSLPGGTVTEETLQFVSRSRRLLVILSACSAFRDAQALLEVRAGVSAMLHGGSVKLVLIQFKPTHLSRDKSNKRDTHKCVKELLRARIALALVRWEGEKSASLSSHFWKKLRLQLPMRTPTHMTKHTTHDTSYTDDKGKSESTVLMREKLHTPNTHSQNNATQMDMLHKT</sequence>
<comment type="similarity">
    <text evidence="2">Belongs to the interleukin-1 receptor family.</text>
</comment>
<evidence type="ECO:0000256" key="7">
    <source>
        <dbReference type="ARBA" id="ARBA00023027"/>
    </source>
</evidence>
<dbReference type="InterPro" id="IPR003599">
    <property type="entry name" value="Ig_sub"/>
</dbReference>
<dbReference type="InterPro" id="IPR015621">
    <property type="entry name" value="IL-1_rcpt_fam"/>
</dbReference>
<dbReference type="PROSITE" id="PS50835">
    <property type="entry name" value="IG_LIKE"/>
    <property type="match status" value="2"/>
</dbReference>
<evidence type="ECO:0008006" key="19">
    <source>
        <dbReference type="Google" id="ProtNLM"/>
    </source>
</evidence>
<dbReference type="InterPro" id="IPR041416">
    <property type="entry name" value="IL-1RAcP-like_ig"/>
</dbReference>
<feature type="domain" description="Ig-like" evidence="16">
    <location>
        <begin position="249"/>
        <end position="355"/>
    </location>
</feature>
<proteinExistence type="inferred from homology"/>
<keyword evidence="6" id="KW-0812">Transmembrane</keyword>
<evidence type="ECO:0000256" key="3">
    <source>
        <dbReference type="ARBA" id="ARBA00022729"/>
    </source>
</evidence>
<evidence type="ECO:0000256" key="8">
    <source>
        <dbReference type="ARBA" id="ARBA00023136"/>
    </source>
</evidence>
<keyword evidence="6" id="KW-1133">Transmembrane helix</keyword>
<dbReference type="InterPro" id="IPR013151">
    <property type="entry name" value="Immunoglobulin_dom"/>
</dbReference>
<protein>
    <recommendedName>
        <fullName evidence="19">Interleukin-1 receptor accessory protein</fullName>
    </recommendedName>
</protein>
<evidence type="ECO:0000256" key="11">
    <source>
        <dbReference type="ARBA" id="ARBA00023180"/>
    </source>
</evidence>
<dbReference type="InterPro" id="IPR036179">
    <property type="entry name" value="Ig-like_dom_sf"/>
</dbReference>
<keyword evidence="12" id="KW-0393">Immunoglobulin domain</keyword>
<dbReference type="OrthoDB" id="9166379at2759"/>
<dbReference type="PANTHER" id="PTHR11890">
    <property type="entry name" value="INTERLEUKIN-1 RECEPTOR FAMILY MEMBER"/>
    <property type="match status" value="1"/>
</dbReference>
<dbReference type="SMART" id="SM00409">
    <property type="entry name" value="IG"/>
    <property type="match status" value="3"/>
</dbReference>
<gene>
    <name evidence="17" type="ORF">KOW79_014857</name>
</gene>
<evidence type="ECO:0000256" key="12">
    <source>
        <dbReference type="ARBA" id="ARBA00023319"/>
    </source>
</evidence>
<comment type="caution">
    <text evidence="17">The sequence shown here is derived from an EMBL/GenBank/DDBJ whole genome shotgun (WGS) entry which is preliminary data.</text>
</comment>
<feature type="signal peptide" evidence="14">
    <location>
        <begin position="1"/>
        <end position="23"/>
    </location>
</feature>
<keyword evidence="8" id="KW-0472">Membrane</keyword>
<evidence type="ECO:0000256" key="9">
    <source>
        <dbReference type="ARBA" id="ARBA00023157"/>
    </source>
</evidence>
<dbReference type="InterPro" id="IPR035897">
    <property type="entry name" value="Toll_tir_struct_dom_sf"/>
</dbReference>
<dbReference type="Gene3D" id="3.40.50.10140">
    <property type="entry name" value="Toll/interleukin-1 receptor homology (TIR) domain"/>
    <property type="match status" value="1"/>
</dbReference>
<dbReference type="GO" id="GO:0007165">
    <property type="term" value="P:signal transduction"/>
    <property type="evidence" value="ECO:0007669"/>
    <property type="project" value="InterPro"/>
</dbReference>
<feature type="compositionally biased region" description="Basic and acidic residues" evidence="13">
    <location>
        <begin position="574"/>
        <end position="587"/>
    </location>
</feature>
<dbReference type="SUPFAM" id="SSF52200">
    <property type="entry name" value="Toll/Interleukin receptor TIR domain"/>
    <property type="match status" value="1"/>
</dbReference>
<dbReference type="InterPro" id="IPR000157">
    <property type="entry name" value="TIR_dom"/>
</dbReference>
<evidence type="ECO:0000256" key="14">
    <source>
        <dbReference type="SAM" id="SignalP"/>
    </source>
</evidence>
<evidence type="ECO:0000256" key="4">
    <source>
        <dbReference type="ARBA" id="ARBA00022737"/>
    </source>
</evidence>
<evidence type="ECO:0000259" key="15">
    <source>
        <dbReference type="PROSITE" id="PS50104"/>
    </source>
</evidence>
<evidence type="ECO:0000256" key="1">
    <source>
        <dbReference type="ARBA" id="ARBA00004479"/>
    </source>
</evidence>
<organism evidence="17 18">
    <name type="scientific">Hemibagrus wyckioides</name>
    <dbReference type="NCBI Taxonomy" id="337641"/>
    <lineage>
        <taxon>Eukaryota</taxon>
        <taxon>Metazoa</taxon>
        <taxon>Chordata</taxon>
        <taxon>Craniata</taxon>
        <taxon>Vertebrata</taxon>
        <taxon>Euteleostomi</taxon>
        <taxon>Actinopterygii</taxon>
        <taxon>Neopterygii</taxon>
        <taxon>Teleostei</taxon>
        <taxon>Ostariophysi</taxon>
        <taxon>Siluriformes</taxon>
        <taxon>Bagridae</taxon>
        <taxon>Hemibagrus</taxon>
    </lineage>
</organism>
<evidence type="ECO:0000313" key="18">
    <source>
        <dbReference type="Proteomes" id="UP000824219"/>
    </source>
</evidence>
<feature type="domain" description="Ig-like" evidence="16">
    <location>
        <begin position="36"/>
        <end position="136"/>
    </location>
</feature>
<dbReference type="AlphaFoldDB" id="A0A9D3NGJ1"/>
<dbReference type="GO" id="GO:0016020">
    <property type="term" value="C:membrane"/>
    <property type="evidence" value="ECO:0007669"/>
    <property type="project" value="UniProtKB-SubCell"/>
</dbReference>
<keyword evidence="4" id="KW-0677">Repeat</keyword>
<dbReference type="InterPro" id="IPR007110">
    <property type="entry name" value="Ig-like_dom"/>
</dbReference>
<dbReference type="PRINTS" id="PR01537">
    <property type="entry name" value="INTRLKN1R1F"/>
</dbReference>
<evidence type="ECO:0000256" key="6">
    <source>
        <dbReference type="ARBA" id="ARBA00022989"/>
    </source>
</evidence>
<dbReference type="Proteomes" id="UP000824219">
    <property type="component" value="Linkage Group LG17"/>
</dbReference>
<keyword evidence="18" id="KW-1185">Reference proteome</keyword>
<keyword evidence="3 14" id="KW-0732">Signal</keyword>
<dbReference type="PANTHER" id="PTHR11890:SF20">
    <property type="entry name" value="INTERLEUKIN-1 RECEPTOR ACCESSORY PROTEIN"/>
    <property type="match status" value="1"/>
</dbReference>
<dbReference type="Pfam" id="PF18452">
    <property type="entry name" value="Ig_6"/>
    <property type="match status" value="1"/>
</dbReference>
<evidence type="ECO:0000256" key="5">
    <source>
        <dbReference type="ARBA" id="ARBA00022801"/>
    </source>
</evidence>
<keyword evidence="7" id="KW-0520">NAD</keyword>
<reference evidence="17 18" key="1">
    <citation type="submission" date="2021-06" db="EMBL/GenBank/DDBJ databases">
        <title>Chromosome-level genome assembly of the red-tail catfish (Hemibagrus wyckioides).</title>
        <authorList>
            <person name="Shao F."/>
        </authorList>
    </citation>
    <scope>NUCLEOTIDE SEQUENCE [LARGE SCALE GENOMIC DNA]</scope>
    <source>
        <strain evidence="17">EC202008001</strain>
        <tissue evidence="17">Blood</tissue>
    </source>
</reference>
<evidence type="ECO:0000256" key="10">
    <source>
        <dbReference type="ARBA" id="ARBA00023170"/>
    </source>
</evidence>
<evidence type="ECO:0000313" key="17">
    <source>
        <dbReference type="EMBL" id="KAG7321999.1"/>
    </source>
</evidence>
<accession>A0A9D3NGJ1</accession>
<keyword evidence="11" id="KW-0325">Glycoprotein</keyword>
<evidence type="ECO:0000256" key="13">
    <source>
        <dbReference type="SAM" id="MobiDB-lite"/>
    </source>
</evidence>
<dbReference type="EMBL" id="JAHKSW010000017">
    <property type="protein sequence ID" value="KAG7321999.1"/>
    <property type="molecule type" value="Genomic_DNA"/>
</dbReference>
<dbReference type="SUPFAM" id="SSF48726">
    <property type="entry name" value="Immunoglobulin"/>
    <property type="match status" value="2"/>
</dbReference>
<dbReference type="GO" id="GO:0016787">
    <property type="term" value="F:hydrolase activity"/>
    <property type="evidence" value="ECO:0007669"/>
    <property type="project" value="UniProtKB-KW"/>
</dbReference>
<evidence type="ECO:0000259" key="16">
    <source>
        <dbReference type="PROSITE" id="PS50835"/>
    </source>
</evidence>
<dbReference type="InterPro" id="IPR013783">
    <property type="entry name" value="Ig-like_fold"/>
</dbReference>
<feature type="region of interest" description="Disordered" evidence="13">
    <location>
        <begin position="596"/>
        <end position="617"/>
    </location>
</feature>
<feature type="chain" id="PRO_5039051989" description="Interleukin-1 receptor accessory protein" evidence="14">
    <location>
        <begin position="24"/>
        <end position="617"/>
    </location>
</feature>
<keyword evidence="10" id="KW-0675">Receptor</keyword>
<feature type="region of interest" description="Disordered" evidence="13">
    <location>
        <begin position="568"/>
        <end position="587"/>
    </location>
</feature>
<comment type="subcellular location">
    <subcellularLocation>
        <location evidence="1">Membrane</location>
        <topology evidence="1">Single-pass type I membrane protein</topology>
    </subcellularLocation>
</comment>
<dbReference type="SMART" id="SM00255">
    <property type="entry name" value="TIR"/>
    <property type="match status" value="1"/>
</dbReference>
<evidence type="ECO:0000256" key="2">
    <source>
        <dbReference type="ARBA" id="ARBA00009752"/>
    </source>
</evidence>
<feature type="domain" description="TIR" evidence="15">
    <location>
        <begin position="408"/>
        <end position="562"/>
    </location>
</feature>
<dbReference type="PROSITE" id="PS50104">
    <property type="entry name" value="TIR"/>
    <property type="match status" value="1"/>
</dbReference>
<dbReference type="Pfam" id="PF01582">
    <property type="entry name" value="TIR"/>
    <property type="match status" value="1"/>
</dbReference>
<dbReference type="Pfam" id="PF00047">
    <property type="entry name" value="ig"/>
    <property type="match status" value="1"/>
</dbReference>
<keyword evidence="9" id="KW-1015">Disulfide bond</keyword>
<feature type="compositionally biased region" description="Polar residues" evidence="13">
    <location>
        <begin position="599"/>
        <end position="610"/>
    </location>
</feature>
<dbReference type="Gene3D" id="2.60.40.10">
    <property type="entry name" value="Immunoglobulins"/>
    <property type="match status" value="3"/>
</dbReference>